<dbReference type="SUPFAM" id="SSF52540">
    <property type="entry name" value="P-loop containing nucleoside triphosphate hydrolases"/>
    <property type="match status" value="1"/>
</dbReference>
<feature type="domain" description="ABC transporter" evidence="6">
    <location>
        <begin position="15"/>
        <end position="250"/>
    </location>
</feature>
<evidence type="ECO:0000256" key="3">
    <source>
        <dbReference type="ARBA" id="ARBA00022741"/>
    </source>
</evidence>
<evidence type="ECO:0000313" key="7">
    <source>
        <dbReference type="EMBL" id="UYP48705.1"/>
    </source>
</evidence>
<dbReference type="PANTHER" id="PTHR43335">
    <property type="entry name" value="ABC TRANSPORTER, ATP-BINDING PROTEIN"/>
    <property type="match status" value="1"/>
</dbReference>
<dbReference type="PANTHER" id="PTHR43335:SF4">
    <property type="entry name" value="ABC TRANSPORTER, ATP-BINDING PROTEIN"/>
    <property type="match status" value="1"/>
</dbReference>
<dbReference type="Pfam" id="PF00005">
    <property type="entry name" value="ABC_tran"/>
    <property type="match status" value="1"/>
</dbReference>
<dbReference type="GO" id="GO:0005524">
    <property type="term" value="F:ATP binding"/>
    <property type="evidence" value="ECO:0007669"/>
    <property type="project" value="UniProtKB-KW"/>
</dbReference>
<dbReference type="InterPro" id="IPR017871">
    <property type="entry name" value="ABC_transporter-like_CS"/>
</dbReference>
<evidence type="ECO:0000313" key="8">
    <source>
        <dbReference type="Proteomes" id="UP001208689"/>
    </source>
</evidence>
<accession>A0ABY6HYX3</accession>
<evidence type="ECO:0000259" key="6">
    <source>
        <dbReference type="PROSITE" id="PS50893"/>
    </source>
</evidence>
<dbReference type="EMBL" id="CP104013">
    <property type="protein sequence ID" value="UYP48705.1"/>
    <property type="molecule type" value="Genomic_DNA"/>
</dbReference>
<feature type="compositionally biased region" description="Polar residues" evidence="5">
    <location>
        <begin position="343"/>
        <end position="361"/>
    </location>
</feature>
<gene>
    <name evidence="7" type="ORF">NEF87_004990</name>
</gene>
<reference evidence="7" key="1">
    <citation type="submission" date="2022-09" db="EMBL/GenBank/DDBJ databases">
        <title>Actin cytoskeleton and complex cell architecture in an #Asgard archaeon.</title>
        <authorList>
            <person name="Ponce Toledo R.I."/>
            <person name="Schleper C."/>
            <person name="Rodrigues Oliveira T."/>
            <person name="Wollweber F."/>
            <person name="Xu J."/>
            <person name="Rittmann S."/>
            <person name="Klingl A."/>
            <person name="Pilhofer M."/>
        </authorList>
    </citation>
    <scope>NUCLEOTIDE SEQUENCE</scope>
    <source>
        <strain evidence="7">B-35</strain>
    </source>
</reference>
<name>A0ABY6HYX3_9ARCH</name>
<keyword evidence="8" id="KW-1185">Reference proteome</keyword>
<organism evidence="7 8">
    <name type="scientific">Candidatus Lokiarchaeum ossiferum</name>
    <dbReference type="NCBI Taxonomy" id="2951803"/>
    <lineage>
        <taxon>Archaea</taxon>
        <taxon>Promethearchaeati</taxon>
        <taxon>Promethearchaeota</taxon>
        <taxon>Promethearchaeia</taxon>
        <taxon>Promethearchaeales</taxon>
        <taxon>Promethearchaeaceae</taxon>
        <taxon>Candidatus Lokiarchaeum</taxon>
    </lineage>
</organism>
<dbReference type="InterPro" id="IPR027417">
    <property type="entry name" value="P-loop_NTPase"/>
</dbReference>
<dbReference type="InterPro" id="IPR003439">
    <property type="entry name" value="ABC_transporter-like_ATP-bd"/>
</dbReference>
<sequence>MRKIEREYLETDVVARFKNVSKRFGDFTAVSDVNFEIYRGEVLGFLGPNGAGKSTTMKMMAFLLKPTEGEIFIRGNGELQKMTRDNKDLLLDNIGFLIENPAFYGNMTPRQVLKYFAELKGYPQNLIKQRVEEVVAMVKLTKWIDKKIKTFSKGMRQKIGIVSAIVHDPEIIVLDEPHTGLDPKARSEVREFIVNLKKKGKTVFLSSHLLYEVSEVADRVAMINKGKLIACDTLENLESKAKRSIIQVELFQQDKQEPSQVIETISQIISPLITEKQSEKCITYNADTEFYEILFDGSQFTQKEILKKLIINDVEITDFSVPNAGLLEDLYLSLVSDLDKSQPEPQNQRMKNSKNITEVGA</sequence>
<dbReference type="Gene3D" id="3.40.50.300">
    <property type="entry name" value="P-loop containing nucleotide triphosphate hydrolases"/>
    <property type="match status" value="1"/>
</dbReference>
<evidence type="ECO:0000256" key="1">
    <source>
        <dbReference type="ARBA" id="ARBA00005417"/>
    </source>
</evidence>
<comment type="similarity">
    <text evidence="1">Belongs to the ABC transporter superfamily.</text>
</comment>
<dbReference type="PROSITE" id="PS50893">
    <property type="entry name" value="ABC_TRANSPORTER_2"/>
    <property type="match status" value="1"/>
</dbReference>
<evidence type="ECO:0000256" key="5">
    <source>
        <dbReference type="SAM" id="MobiDB-lite"/>
    </source>
</evidence>
<keyword evidence="3" id="KW-0547">Nucleotide-binding</keyword>
<proteinExistence type="inferred from homology"/>
<dbReference type="Proteomes" id="UP001208689">
    <property type="component" value="Chromosome"/>
</dbReference>
<evidence type="ECO:0000256" key="4">
    <source>
        <dbReference type="ARBA" id="ARBA00022840"/>
    </source>
</evidence>
<keyword evidence="4 7" id="KW-0067">ATP-binding</keyword>
<dbReference type="PROSITE" id="PS00211">
    <property type="entry name" value="ABC_TRANSPORTER_1"/>
    <property type="match status" value="1"/>
</dbReference>
<feature type="region of interest" description="Disordered" evidence="5">
    <location>
        <begin position="340"/>
        <end position="361"/>
    </location>
</feature>
<protein>
    <submittedName>
        <fullName evidence="7">Vitamin B12 import ATP-binding protein BtuD</fullName>
    </submittedName>
</protein>
<keyword evidence="2" id="KW-0813">Transport</keyword>
<dbReference type="SMART" id="SM00382">
    <property type="entry name" value="AAA"/>
    <property type="match status" value="1"/>
</dbReference>
<dbReference type="InterPro" id="IPR003593">
    <property type="entry name" value="AAA+_ATPase"/>
</dbReference>
<evidence type="ECO:0000256" key="2">
    <source>
        <dbReference type="ARBA" id="ARBA00022448"/>
    </source>
</evidence>